<keyword evidence="3 9" id="KW-0808">Transferase</keyword>
<comment type="subunit">
    <text evidence="9">Homodimer.</text>
</comment>
<gene>
    <name evidence="9 11" type="primary">ackA</name>
    <name evidence="11" type="ORF">PROAA_630017</name>
</gene>
<keyword evidence="7 9" id="KW-0067">ATP-binding</keyword>
<comment type="cofactor">
    <cofactor evidence="9">
        <name>Mg(2+)</name>
        <dbReference type="ChEBI" id="CHEBI:18420"/>
    </cofactor>
    <cofactor evidence="9">
        <name>Mn(2+)</name>
        <dbReference type="ChEBI" id="CHEBI:29035"/>
    </cofactor>
    <text evidence="9">Mg(2+). Can also accept Mn(2+).</text>
</comment>
<dbReference type="RefSeq" id="WP_186412308.1">
    <property type="nucleotide sequence ID" value="NZ_FLQY01000366.1"/>
</dbReference>
<feature type="active site" description="Proton donor/acceptor" evidence="9">
    <location>
        <position position="150"/>
    </location>
</feature>
<keyword evidence="2 9" id="KW-0963">Cytoplasm</keyword>
<dbReference type="InterPro" id="IPR004372">
    <property type="entry name" value="Ac/propionate_kinase"/>
</dbReference>
<dbReference type="EC" id="2.7.2.1" evidence="9"/>
<accession>A0A1A8Y0S0</accession>
<feature type="binding site" evidence="9">
    <location>
        <begin position="328"/>
        <end position="332"/>
    </location>
    <ligand>
        <name>ATP</name>
        <dbReference type="ChEBI" id="CHEBI:30616"/>
    </ligand>
</feature>
<evidence type="ECO:0000313" key="11">
    <source>
        <dbReference type="EMBL" id="SBT10739.1"/>
    </source>
</evidence>
<keyword evidence="5 9" id="KW-0547">Nucleotide-binding</keyword>
<dbReference type="AlphaFoldDB" id="A0A1A8Y0S0"/>
<dbReference type="Pfam" id="PF00871">
    <property type="entry name" value="Acetate_kinase"/>
    <property type="match status" value="1"/>
</dbReference>
<sequence length="394" mass="42161">MSDAILVLNAGSSSIKFSLFLERGNALELFLGGQLEGLYTAPKFKAKNADGGIIGEKQWAPDEALGHDGGLAHLSDFLRQQLGDHQLAAVGHRVVHGGVDYAAPVRLTAEIVNDLEKFIPLAPLHQPHNLTPIRLLLANRPELPQVACFDTAFHHAQPAVAQAFALPPEITERGVRRYGFHGLSYEYIASVLAEYDPRAAQGRTVVLHLGNGASMCAVKAGKSMASTMGFTAMDGLPMGTRCGNLDPGVVLYLMDELKMDTRAIEKLLYQKSGLLGVSGLSSDMRTLLDSTEPQAKFAVELFVYRIARELGSLAAAIGGLDALVFTAGIGEHAAPIRERVCQAAAWLGVELDSVANAAGGPCISTAGSRTQAWVIPTNEELMIARHTHRILKLT</sequence>
<reference evidence="11 12" key="1">
    <citation type="submission" date="2016-06" db="EMBL/GenBank/DDBJ databases">
        <authorList>
            <person name="Kjaerup R.B."/>
            <person name="Dalgaard T.S."/>
            <person name="Juul-Madsen H.R."/>
        </authorList>
    </citation>
    <scope>NUCLEOTIDE SEQUENCE [LARGE SCALE GENOMIC DNA]</scope>
    <source>
        <strain evidence="11">2</strain>
    </source>
</reference>
<dbReference type="SUPFAM" id="SSF53067">
    <property type="entry name" value="Actin-like ATPase domain"/>
    <property type="match status" value="2"/>
</dbReference>
<dbReference type="HAMAP" id="MF_00020">
    <property type="entry name" value="Acetate_kinase"/>
    <property type="match status" value="1"/>
</dbReference>
<dbReference type="PROSITE" id="PS01076">
    <property type="entry name" value="ACETATE_KINASE_2"/>
    <property type="match status" value="1"/>
</dbReference>
<keyword evidence="6 9" id="KW-0418">Kinase</keyword>
<dbReference type="GO" id="GO:0006085">
    <property type="term" value="P:acetyl-CoA biosynthetic process"/>
    <property type="evidence" value="ECO:0007669"/>
    <property type="project" value="UniProtKB-UniRule"/>
</dbReference>
<dbReference type="PROSITE" id="PS01075">
    <property type="entry name" value="ACETATE_KINASE_1"/>
    <property type="match status" value="1"/>
</dbReference>
<dbReference type="InterPro" id="IPR000890">
    <property type="entry name" value="Aliphatic_acid_kin_short-chain"/>
</dbReference>
<dbReference type="PIRSF" id="PIRSF000722">
    <property type="entry name" value="Acetate_prop_kin"/>
    <property type="match status" value="1"/>
</dbReference>
<dbReference type="Gene3D" id="3.30.420.40">
    <property type="match status" value="2"/>
</dbReference>
<dbReference type="PRINTS" id="PR00471">
    <property type="entry name" value="ACETATEKNASE"/>
</dbReference>
<evidence type="ECO:0000256" key="8">
    <source>
        <dbReference type="ARBA" id="ARBA00022842"/>
    </source>
</evidence>
<organism evidence="11 12">
    <name type="scientific">Candidatus Propionivibrio aalborgensis</name>
    <dbReference type="NCBI Taxonomy" id="1860101"/>
    <lineage>
        <taxon>Bacteria</taxon>
        <taxon>Pseudomonadati</taxon>
        <taxon>Pseudomonadota</taxon>
        <taxon>Betaproteobacteria</taxon>
        <taxon>Rhodocyclales</taxon>
        <taxon>Rhodocyclaceae</taxon>
        <taxon>Propionivibrio</taxon>
    </lineage>
</organism>
<evidence type="ECO:0000256" key="7">
    <source>
        <dbReference type="ARBA" id="ARBA00022840"/>
    </source>
</evidence>
<evidence type="ECO:0000256" key="6">
    <source>
        <dbReference type="ARBA" id="ARBA00022777"/>
    </source>
</evidence>
<comment type="function">
    <text evidence="9">Catalyzes the formation of acetyl phosphate from acetate and ATP. Can also catalyze the reverse reaction.</text>
</comment>
<proteinExistence type="inferred from homology"/>
<evidence type="ECO:0000256" key="2">
    <source>
        <dbReference type="ARBA" id="ARBA00022490"/>
    </source>
</evidence>
<feature type="site" description="Transition state stabilizer" evidence="9">
    <location>
        <position position="241"/>
    </location>
</feature>
<evidence type="ECO:0000256" key="1">
    <source>
        <dbReference type="ARBA" id="ARBA00008748"/>
    </source>
</evidence>
<comment type="catalytic activity">
    <reaction evidence="9">
        <text>acetate + ATP = acetyl phosphate + ADP</text>
        <dbReference type="Rhea" id="RHEA:11352"/>
        <dbReference type="ChEBI" id="CHEBI:22191"/>
        <dbReference type="ChEBI" id="CHEBI:30089"/>
        <dbReference type="ChEBI" id="CHEBI:30616"/>
        <dbReference type="ChEBI" id="CHEBI:456216"/>
        <dbReference type="EC" id="2.7.2.1"/>
    </reaction>
</comment>
<dbReference type="PANTHER" id="PTHR21060:SF21">
    <property type="entry name" value="ACETATE KINASE"/>
    <property type="match status" value="1"/>
</dbReference>
<feature type="binding site" evidence="9">
    <location>
        <position position="16"/>
    </location>
    <ligand>
        <name>ATP</name>
        <dbReference type="ChEBI" id="CHEBI:30616"/>
    </ligand>
</feature>
<feature type="binding site" evidence="9">
    <location>
        <position position="93"/>
    </location>
    <ligand>
        <name>substrate</name>
    </ligand>
</feature>
<evidence type="ECO:0000256" key="9">
    <source>
        <dbReference type="HAMAP-Rule" id="MF_00020"/>
    </source>
</evidence>
<dbReference type="Proteomes" id="UP000199600">
    <property type="component" value="Unassembled WGS sequence"/>
</dbReference>
<dbReference type="GO" id="GO:0006083">
    <property type="term" value="P:acetate metabolic process"/>
    <property type="evidence" value="ECO:0007669"/>
    <property type="project" value="TreeGrafter"/>
</dbReference>
<evidence type="ECO:0000256" key="10">
    <source>
        <dbReference type="RuleBase" id="RU003835"/>
    </source>
</evidence>
<protein>
    <recommendedName>
        <fullName evidence="9">Acetate kinase</fullName>
        <ecNumber evidence="9">2.7.2.1</ecNumber>
    </recommendedName>
    <alternativeName>
        <fullName evidence="9">Acetokinase</fullName>
    </alternativeName>
</protein>
<dbReference type="UniPathway" id="UPA00340">
    <property type="reaction ID" value="UER00458"/>
</dbReference>
<evidence type="ECO:0000313" key="12">
    <source>
        <dbReference type="Proteomes" id="UP000199600"/>
    </source>
</evidence>
<keyword evidence="12" id="KW-1185">Reference proteome</keyword>
<dbReference type="GO" id="GO:0005829">
    <property type="term" value="C:cytosol"/>
    <property type="evidence" value="ECO:0007669"/>
    <property type="project" value="TreeGrafter"/>
</dbReference>
<dbReference type="GO" id="GO:0000287">
    <property type="term" value="F:magnesium ion binding"/>
    <property type="evidence" value="ECO:0007669"/>
    <property type="project" value="UniProtKB-UniRule"/>
</dbReference>
<evidence type="ECO:0000256" key="4">
    <source>
        <dbReference type="ARBA" id="ARBA00022723"/>
    </source>
</evidence>
<dbReference type="EMBL" id="FLQY01000366">
    <property type="protein sequence ID" value="SBT10739.1"/>
    <property type="molecule type" value="Genomic_DNA"/>
</dbReference>
<dbReference type="InterPro" id="IPR023865">
    <property type="entry name" value="Aliphatic_acid_kinase_CS"/>
</dbReference>
<dbReference type="GO" id="GO:0008776">
    <property type="term" value="F:acetate kinase activity"/>
    <property type="evidence" value="ECO:0007669"/>
    <property type="project" value="UniProtKB-UniRule"/>
</dbReference>
<dbReference type="GO" id="GO:0005524">
    <property type="term" value="F:ATP binding"/>
    <property type="evidence" value="ECO:0007669"/>
    <property type="project" value="UniProtKB-KW"/>
</dbReference>
<comment type="subcellular location">
    <subcellularLocation>
        <location evidence="9">Cytoplasm</location>
    </subcellularLocation>
</comment>
<keyword evidence="4 9" id="KW-0479">Metal-binding</keyword>
<keyword evidence="8 9" id="KW-0460">Magnesium</keyword>
<comment type="pathway">
    <text evidence="9">Metabolic intermediate biosynthesis; acetyl-CoA biosynthesis; acetyl-CoA from acetate: step 1/2.</text>
</comment>
<evidence type="ECO:0000256" key="5">
    <source>
        <dbReference type="ARBA" id="ARBA00022741"/>
    </source>
</evidence>
<dbReference type="InterPro" id="IPR043129">
    <property type="entry name" value="ATPase_NBD"/>
</dbReference>
<dbReference type="PANTHER" id="PTHR21060">
    <property type="entry name" value="ACETATE KINASE"/>
    <property type="match status" value="1"/>
</dbReference>
<feature type="binding site" evidence="9">
    <location>
        <position position="379"/>
    </location>
    <ligand>
        <name>Mg(2+)</name>
        <dbReference type="ChEBI" id="CHEBI:18420"/>
    </ligand>
</feature>
<dbReference type="NCBIfam" id="TIGR00016">
    <property type="entry name" value="ackA"/>
    <property type="match status" value="1"/>
</dbReference>
<feature type="binding site" evidence="9">
    <location>
        <begin position="283"/>
        <end position="285"/>
    </location>
    <ligand>
        <name>ATP</name>
        <dbReference type="ChEBI" id="CHEBI:30616"/>
    </ligand>
</feature>
<feature type="site" description="Transition state stabilizer" evidence="9">
    <location>
        <position position="181"/>
    </location>
</feature>
<feature type="binding site" evidence="9">
    <location>
        <begin position="208"/>
        <end position="212"/>
    </location>
    <ligand>
        <name>ATP</name>
        <dbReference type="ChEBI" id="CHEBI:30616"/>
    </ligand>
</feature>
<feature type="binding site" evidence="9">
    <location>
        <position position="9"/>
    </location>
    <ligand>
        <name>Mg(2+)</name>
        <dbReference type="ChEBI" id="CHEBI:18420"/>
    </ligand>
</feature>
<comment type="similarity">
    <text evidence="1 9 10">Belongs to the acetokinase family.</text>
</comment>
<name>A0A1A8Y0S0_9RHOO</name>
<evidence type="ECO:0000256" key="3">
    <source>
        <dbReference type="ARBA" id="ARBA00022679"/>
    </source>
</evidence>